<dbReference type="InterPro" id="IPR041628">
    <property type="entry name" value="ChlI/MoxR_AAA_lid"/>
</dbReference>
<comment type="caution">
    <text evidence="5">The sequence shown here is derived from an EMBL/GenBank/DDBJ whole genome shotgun (WGS) entry which is preliminary data.</text>
</comment>
<sequence length="401" mass="43328">MAAAEDDLLQKVHGLNDLELAALLSLIAREHCIISTTPEAVDELAEELRLISARTFGLSSAVVSCHAHTTLDDFATALLLAPSPQVSSPSGGGSSTHNISNSGRSGSPFRPRHQAPHHHHDPSGTTAAGSYFLPKPGTLSRGPISPSASTVASQPLIAHVVLAKHLDRAPRAIQIQALELLRTRRIFTRTSVQTAPKQFLFISVLSATSGGRAHVTSHLNDFFYLAHWHDPEDGFDYLDEEYGAVDEGTSAGEDIYGVMVLPVDSHQPDQQPVFTETDIALLAQLSRQVRVDVDVARYQMNIISFLRTHRAVGSGITPTATKHFEQLMRSLAPLHGLDYVTPSLVALAAKKVYLHRIKMVAPEKERSMQWGSELAAVEVLLEGLGPEDVIEDVLGLVAAPS</sequence>
<evidence type="ECO:0000256" key="2">
    <source>
        <dbReference type="ARBA" id="ARBA00023444"/>
    </source>
</evidence>
<evidence type="ECO:0000256" key="3">
    <source>
        <dbReference type="SAM" id="MobiDB-lite"/>
    </source>
</evidence>
<dbReference type="Gene3D" id="1.10.8.80">
    <property type="entry name" value="Magnesium chelatase subunit I, C-Terminal domain"/>
    <property type="match status" value="1"/>
</dbReference>
<dbReference type="Proteomes" id="UP001175000">
    <property type="component" value="Unassembled WGS sequence"/>
</dbReference>
<evidence type="ECO:0000313" key="6">
    <source>
        <dbReference type="Proteomes" id="UP001175000"/>
    </source>
</evidence>
<name>A0AA39WEX0_9PEZI</name>
<dbReference type="Pfam" id="PF17863">
    <property type="entry name" value="AAA_lid_2"/>
    <property type="match status" value="1"/>
</dbReference>
<accession>A0AA39WEX0</accession>
<feature type="compositionally biased region" description="Basic residues" evidence="3">
    <location>
        <begin position="110"/>
        <end position="120"/>
    </location>
</feature>
<keyword evidence="6" id="KW-1185">Reference proteome</keyword>
<feature type="domain" description="ChlI/MoxR AAA lid" evidence="4">
    <location>
        <begin position="306"/>
        <end position="364"/>
    </location>
</feature>
<feature type="compositionally biased region" description="Polar residues" evidence="3">
    <location>
        <begin position="96"/>
        <end position="105"/>
    </location>
</feature>
<dbReference type="PANTHER" id="PTHR11603:SF132">
    <property type="entry name" value="C2H2-TYPE DOMAIN-CONTAINING PROTEIN"/>
    <property type="match status" value="1"/>
</dbReference>
<organism evidence="5 6">
    <name type="scientific">Immersiella caudata</name>
    <dbReference type="NCBI Taxonomy" id="314043"/>
    <lineage>
        <taxon>Eukaryota</taxon>
        <taxon>Fungi</taxon>
        <taxon>Dikarya</taxon>
        <taxon>Ascomycota</taxon>
        <taxon>Pezizomycotina</taxon>
        <taxon>Sordariomycetes</taxon>
        <taxon>Sordariomycetidae</taxon>
        <taxon>Sordariales</taxon>
        <taxon>Lasiosphaeriaceae</taxon>
        <taxon>Immersiella</taxon>
    </lineage>
</organism>
<evidence type="ECO:0000259" key="4">
    <source>
        <dbReference type="Pfam" id="PF17863"/>
    </source>
</evidence>
<dbReference type="InterPro" id="IPR052041">
    <property type="entry name" value="Nucleic_acid_metab_PIN/TRAM"/>
</dbReference>
<gene>
    <name evidence="5" type="ORF">B0T14DRAFT_437318</name>
</gene>
<dbReference type="EMBL" id="JAULSU010000006">
    <property type="protein sequence ID" value="KAK0614114.1"/>
    <property type="molecule type" value="Genomic_DNA"/>
</dbReference>
<dbReference type="GO" id="GO:0016851">
    <property type="term" value="F:magnesium chelatase activity"/>
    <property type="evidence" value="ECO:0007669"/>
    <property type="project" value="UniProtKB-EC"/>
</dbReference>
<comment type="pathway">
    <text evidence="2">Porphyrin-containing compound metabolism.</text>
</comment>
<evidence type="ECO:0000256" key="1">
    <source>
        <dbReference type="ARBA" id="ARBA00012825"/>
    </source>
</evidence>
<dbReference type="AlphaFoldDB" id="A0AA39WEX0"/>
<protein>
    <recommendedName>
        <fullName evidence="1">magnesium chelatase</fullName>
        <ecNumber evidence="1">6.6.1.1</ecNumber>
    </recommendedName>
</protein>
<feature type="region of interest" description="Disordered" evidence="3">
    <location>
        <begin position="85"/>
        <end position="132"/>
    </location>
</feature>
<proteinExistence type="predicted"/>
<reference evidence="5" key="1">
    <citation type="submission" date="2023-06" db="EMBL/GenBank/DDBJ databases">
        <title>Genome-scale phylogeny and comparative genomics of the fungal order Sordariales.</title>
        <authorList>
            <consortium name="Lawrence Berkeley National Laboratory"/>
            <person name="Hensen N."/>
            <person name="Bonometti L."/>
            <person name="Westerberg I."/>
            <person name="Brannstrom I.O."/>
            <person name="Guillou S."/>
            <person name="Cros-Aarteil S."/>
            <person name="Calhoun S."/>
            <person name="Haridas S."/>
            <person name="Kuo A."/>
            <person name="Mondo S."/>
            <person name="Pangilinan J."/>
            <person name="Riley R."/>
            <person name="Labutti K."/>
            <person name="Andreopoulos B."/>
            <person name="Lipzen A."/>
            <person name="Chen C."/>
            <person name="Yanf M."/>
            <person name="Daum C."/>
            <person name="Ng V."/>
            <person name="Clum A."/>
            <person name="Steindorff A."/>
            <person name="Ohm R."/>
            <person name="Martin F."/>
            <person name="Silar P."/>
            <person name="Natvig D."/>
            <person name="Lalanne C."/>
            <person name="Gautier V."/>
            <person name="Ament-Velasquez S.L."/>
            <person name="Kruys A."/>
            <person name="Hutchinson M.I."/>
            <person name="Powell A.J."/>
            <person name="Barry K."/>
            <person name="Miller A.N."/>
            <person name="Grigoriev I.V."/>
            <person name="Debuchy R."/>
            <person name="Gladieux P."/>
            <person name="Thoren M.H."/>
            <person name="Johannesson H."/>
        </authorList>
    </citation>
    <scope>NUCLEOTIDE SEQUENCE</scope>
    <source>
        <strain evidence="5">CBS 606.72</strain>
    </source>
</reference>
<dbReference type="EC" id="6.6.1.1" evidence="1"/>
<dbReference type="PANTHER" id="PTHR11603">
    <property type="entry name" value="AAA FAMILY ATPASE"/>
    <property type="match status" value="1"/>
</dbReference>
<evidence type="ECO:0000313" key="5">
    <source>
        <dbReference type="EMBL" id="KAK0614114.1"/>
    </source>
</evidence>